<protein>
    <submittedName>
        <fullName evidence="2">Uncharacterized protein</fullName>
    </submittedName>
</protein>
<proteinExistence type="predicted"/>
<name>A0A135U8M2_9PEZI</name>
<comment type="caution">
    <text evidence="2">The sequence shown here is derived from an EMBL/GenBank/DDBJ whole genome shotgun (WGS) entry which is preliminary data.</text>
</comment>
<accession>A0A135U8M2</accession>
<gene>
    <name evidence="2" type="ORF">CSAL01_03181</name>
</gene>
<evidence type="ECO:0000256" key="1">
    <source>
        <dbReference type="SAM" id="MobiDB-lite"/>
    </source>
</evidence>
<feature type="region of interest" description="Disordered" evidence="1">
    <location>
        <begin position="390"/>
        <end position="427"/>
    </location>
</feature>
<feature type="compositionally biased region" description="Polar residues" evidence="1">
    <location>
        <begin position="411"/>
        <end position="423"/>
    </location>
</feature>
<dbReference type="OrthoDB" id="4831096at2759"/>
<evidence type="ECO:0000313" key="2">
    <source>
        <dbReference type="EMBL" id="KXH56737.1"/>
    </source>
</evidence>
<dbReference type="Proteomes" id="UP000070121">
    <property type="component" value="Unassembled WGS sequence"/>
</dbReference>
<dbReference type="STRING" id="1209931.A0A135U8M2"/>
<evidence type="ECO:0000313" key="3">
    <source>
        <dbReference type="Proteomes" id="UP000070121"/>
    </source>
</evidence>
<dbReference type="EMBL" id="JFFI01001641">
    <property type="protein sequence ID" value="KXH56737.1"/>
    <property type="molecule type" value="Genomic_DNA"/>
</dbReference>
<sequence length="463" mass="50045">MSQRSRDRGTTVISAEERARRVAEAKTMIRETATFTPALLGRIESRIDSNAFRRCISDNTIYQSLCNSLKDKNVPERDRRPDLVDYLALEAIVAVNYDGEYNKVLKDLFIRCHTAAWVDKAILAANHEWYRDGLSDARKFVKTLINKVDSQLLEIILDDIENTYFRQTLNDHSLYKKILEKLKNNRDLSQRDVLTAVALNGGKYPTEVFRHLIVHQNSSMCHWGNNVQAQHALYEDDEFQDTRAQNTIVGDTMANLESFADAMQNREKSNEIRKKVRELKAIMKGDMGLLRHTQGGRIQKNTGGGGGSGRVVIGGIGNDLTRLNSLASMGGVAGARAGDGNGGAGGAGGVAGVRVADGTGGTGMGGVGGGGRLGTVGDFQGQLRLTHQRQVSATSSSGGLFVSQDGITPGRSDTGQSQMQSDGSPIINGGGMVNLGGARLNVKREAFSPGSDSRIPDPFGPSY</sequence>
<keyword evidence="3" id="KW-1185">Reference proteome</keyword>
<dbReference type="AlphaFoldDB" id="A0A135U8M2"/>
<organism evidence="2 3">
    <name type="scientific">Colletotrichum salicis</name>
    <dbReference type="NCBI Taxonomy" id="1209931"/>
    <lineage>
        <taxon>Eukaryota</taxon>
        <taxon>Fungi</taxon>
        <taxon>Dikarya</taxon>
        <taxon>Ascomycota</taxon>
        <taxon>Pezizomycotina</taxon>
        <taxon>Sordariomycetes</taxon>
        <taxon>Hypocreomycetidae</taxon>
        <taxon>Glomerellales</taxon>
        <taxon>Glomerellaceae</taxon>
        <taxon>Colletotrichum</taxon>
        <taxon>Colletotrichum acutatum species complex</taxon>
    </lineage>
</organism>
<reference evidence="2 3" key="1">
    <citation type="submission" date="2014-02" db="EMBL/GenBank/DDBJ databases">
        <title>The genome sequence of Colletotrichum salicis CBS 607.94.</title>
        <authorList>
            <person name="Baroncelli R."/>
            <person name="Thon M.R."/>
        </authorList>
    </citation>
    <scope>NUCLEOTIDE SEQUENCE [LARGE SCALE GENOMIC DNA]</scope>
    <source>
        <strain evidence="2 3">CBS 607.94</strain>
    </source>
</reference>